<gene>
    <name evidence="1" type="ORF">DS843_02080</name>
</gene>
<reference evidence="1 2" key="1">
    <citation type="submission" date="2018-07" db="EMBL/GenBank/DDBJ databases">
        <title>Genome sequence of Azospirillum sp. ATCC 49961.</title>
        <authorList>
            <person name="Sant'Anna F.H."/>
            <person name="Baldani J.I."/>
            <person name="Zilli J.E."/>
            <person name="Reis V.M."/>
            <person name="Hartmann A."/>
            <person name="Cruz L."/>
            <person name="de Souza E.M."/>
            <person name="de Oliveira Pedrosa F."/>
            <person name="Passaglia L.M.P."/>
        </authorList>
    </citation>
    <scope>NUCLEOTIDE SEQUENCE [LARGE SCALE GENOMIC DNA]</scope>
    <source>
        <strain evidence="1 2">ATCC 49961</strain>
    </source>
</reference>
<dbReference type="RefSeq" id="WP_149467227.1">
    <property type="nucleotide sequence ID" value="NZ_QOKW01000001.1"/>
</dbReference>
<accession>A0A9W7NP58</accession>
<proteinExistence type="predicted"/>
<name>A0A9W7NP58_9PROT</name>
<comment type="caution">
    <text evidence="1">The sequence shown here is derived from an EMBL/GenBank/DDBJ whole genome shotgun (WGS) entry which is preliminary data.</text>
</comment>
<evidence type="ECO:0008006" key="3">
    <source>
        <dbReference type="Google" id="ProtNLM"/>
    </source>
</evidence>
<evidence type="ECO:0000313" key="2">
    <source>
        <dbReference type="Proteomes" id="UP000480854"/>
    </source>
</evidence>
<protein>
    <recommendedName>
        <fullName evidence="3">Surface antigen domain-containing protein</fullName>
    </recommendedName>
</protein>
<sequence length="132" mass="13750">MIPFPALPFPAFLWPAPARLCALLVAALMLVPAPALAGGWHGGSFFGFSVTLPLAFGYPPPFYAPPPPPVVYVPVPQPVPAAPLATRTSPTYLGPGGRYCRDFQMPGIVGGRPATLVGTACLDPDGQWRVAG</sequence>
<dbReference type="OrthoDB" id="7307777at2"/>
<dbReference type="AlphaFoldDB" id="A0A9W7NP58"/>
<dbReference type="Proteomes" id="UP000480854">
    <property type="component" value="Unassembled WGS sequence"/>
</dbReference>
<organism evidence="1 2">
    <name type="scientific">Roseomonas genomospecies 6</name>
    <dbReference type="NCBI Taxonomy" id="214106"/>
    <lineage>
        <taxon>Bacteria</taxon>
        <taxon>Pseudomonadati</taxon>
        <taxon>Pseudomonadota</taxon>
        <taxon>Alphaproteobacteria</taxon>
        <taxon>Acetobacterales</taxon>
        <taxon>Roseomonadaceae</taxon>
        <taxon>Roseomonas</taxon>
    </lineage>
</organism>
<evidence type="ECO:0000313" key="1">
    <source>
        <dbReference type="EMBL" id="KAA0684243.1"/>
    </source>
</evidence>
<dbReference type="EMBL" id="QOKW01000001">
    <property type="protein sequence ID" value="KAA0684243.1"/>
    <property type="molecule type" value="Genomic_DNA"/>
</dbReference>
<keyword evidence="2" id="KW-1185">Reference proteome</keyword>